<dbReference type="Proteomes" id="UP000036700">
    <property type="component" value="Chromosome"/>
</dbReference>
<dbReference type="Gene3D" id="3.40.250.10">
    <property type="entry name" value="Rhodanese-like domain"/>
    <property type="match status" value="1"/>
</dbReference>
<dbReference type="SMART" id="SM00450">
    <property type="entry name" value="RHOD"/>
    <property type="match status" value="1"/>
</dbReference>
<dbReference type="AlphaFoldDB" id="A0A0G3EX44"/>
<dbReference type="CDD" id="cd00158">
    <property type="entry name" value="RHOD"/>
    <property type="match status" value="1"/>
</dbReference>
<dbReference type="SUPFAM" id="SSF52821">
    <property type="entry name" value="Rhodanese/Cell cycle control phosphatase"/>
    <property type="match status" value="1"/>
</dbReference>
<dbReference type="RefSeq" id="WP_047216677.1">
    <property type="nucleotide sequence ID" value="NZ_CP011568.3"/>
</dbReference>
<dbReference type="PROSITE" id="PS50206">
    <property type="entry name" value="RHODANESE_3"/>
    <property type="match status" value="1"/>
</dbReference>
<evidence type="ECO:0000313" key="2">
    <source>
        <dbReference type="EMBL" id="AKJ70604.1"/>
    </source>
</evidence>
<evidence type="ECO:0000259" key="1">
    <source>
        <dbReference type="PROSITE" id="PS50206"/>
    </source>
</evidence>
<gene>
    <name evidence="2" type="ORF">ABW99_14555</name>
</gene>
<dbReference type="InterPro" id="IPR001763">
    <property type="entry name" value="Rhodanese-like_dom"/>
</dbReference>
<dbReference type="OrthoDB" id="1445766at2"/>
<dbReference type="PATRIC" id="fig|445709.3.peg.3083"/>
<reference evidence="3" key="1">
    <citation type="submission" date="2015-06" db="EMBL/GenBank/DDBJ databases">
        <authorList>
            <person name="Lim Y.L."/>
            <person name="Ee R."/>
            <person name="Yong D."/>
            <person name="How K.Y."/>
            <person name="Yin W.F."/>
            <person name="Chan K.G."/>
        </authorList>
    </citation>
    <scope>NUCLEOTIDE SEQUENCE [LARGE SCALE GENOMIC DNA]</scope>
    <source>
        <strain evidence="3">DSM 25325</strain>
    </source>
</reference>
<dbReference type="EMBL" id="CP011568">
    <property type="protein sequence ID" value="AKJ70604.1"/>
    <property type="molecule type" value="Genomic_DNA"/>
</dbReference>
<dbReference type="PANTHER" id="PTHR43031">
    <property type="entry name" value="FAD-DEPENDENT OXIDOREDUCTASE"/>
    <property type="match status" value="1"/>
</dbReference>
<dbReference type="Pfam" id="PF00581">
    <property type="entry name" value="Rhodanese"/>
    <property type="match status" value="1"/>
</dbReference>
<dbReference type="PANTHER" id="PTHR43031:SF18">
    <property type="entry name" value="RHODANESE-RELATED SULFURTRANSFERASES"/>
    <property type="match status" value="1"/>
</dbReference>
<name>A0A0G3EX44_9BURK</name>
<sequence>MKFFADYSNLVLIAIALISGGLLAWPVLSRRGRGVSIIEATQLINRRHALILDVRTDEEFSGGHLPQAKHVPLEELEKKAGQMAKNKTTPVLLVCRSGQRSAKALAILRQLGYAEAFSLQGGVEAWQQAGLPIVK</sequence>
<dbReference type="KEGG" id="ptx:ABW99_14555"/>
<dbReference type="GO" id="GO:0016740">
    <property type="term" value="F:transferase activity"/>
    <property type="evidence" value="ECO:0007669"/>
    <property type="project" value="UniProtKB-KW"/>
</dbReference>
<dbReference type="InterPro" id="IPR036873">
    <property type="entry name" value="Rhodanese-like_dom_sf"/>
</dbReference>
<dbReference type="InterPro" id="IPR050229">
    <property type="entry name" value="GlpE_sulfurtransferase"/>
</dbReference>
<keyword evidence="3" id="KW-1185">Reference proteome</keyword>
<dbReference type="STRING" id="445709.ABW99_14555"/>
<proteinExistence type="predicted"/>
<evidence type="ECO:0000313" key="3">
    <source>
        <dbReference type="Proteomes" id="UP000036700"/>
    </source>
</evidence>
<feature type="domain" description="Rhodanese" evidence="1">
    <location>
        <begin position="45"/>
        <end position="135"/>
    </location>
</feature>
<accession>A0A0G3EX44</accession>
<protein>
    <submittedName>
        <fullName evidence="2">Sulfurtransferase</fullName>
    </submittedName>
</protein>
<keyword evidence="2" id="KW-0808">Transferase</keyword>
<organism evidence="2 3">
    <name type="scientific">Pandoraea thiooxydans</name>
    <dbReference type="NCBI Taxonomy" id="445709"/>
    <lineage>
        <taxon>Bacteria</taxon>
        <taxon>Pseudomonadati</taxon>
        <taxon>Pseudomonadota</taxon>
        <taxon>Betaproteobacteria</taxon>
        <taxon>Burkholderiales</taxon>
        <taxon>Burkholderiaceae</taxon>
        <taxon>Pandoraea</taxon>
    </lineage>
</organism>